<dbReference type="Proteomes" id="UP000585696">
    <property type="component" value="Unassembled WGS sequence"/>
</dbReference>
<dbReference type="CDD" id="cd04647">
    <property type="entry name" value="LbH_MAT_like"/>
    <property type="match status" value="1"/>
</dbReference>
<evidence type="ECO:0000313" key="10">
    <source>
        <dbReference type="Proteomes" id="UP000029844"/>
    </source>
</evidence>
<dbReference type="EMBL" id="JAARXI010000011">
    <property type="protein sequence ID" value="MBC2118123.1"/>
    <property type="molecule type" value="Genomic_DNA"/>
</dbReference>
<evidence type="ECO:0000313" key="2">
    <source>
        <dbReference type="EMBL" id="KGL43700.1"/>
    </source>
</evidence>
<organism evidence="2 10">
    <name type="scientific">Listeria booriae</name>
    <dbReference type="NCBI Taxonomy" id="1552123"/>
    <lineage>
        <taxon>Bacteria</taxon>
        <taxon>Bacillati</taxon>
        <taxon>Bacillota</taxon>
        <taxon>Bacilli</taxon>
        <taxon>Bacillales</taxon>
        <taxon>Listeriaceae</taxon>
        <taxon>Listeria</taxon>
    </lineage>
</organism>
<keyword evidence="1" id="KW-0472">Membrane</keyword>
<dbReference type="EMBL" id="JAARYH010000010">
    <property type="protein sequence ID" value="MBC2168126.1"/>
    <property type="molecule type" value="Genomic_DNA"/>
</dbReference>
<dbReference type="Proteomes" id="UP000519573">
    <property type="component" value="Unassembled WGS sequence"/>
</dbReference>
<comment type="caution">
    <text evidence="2">The sequence shown here is derived from an EMBL/GenBank/DDBJ whole genome shotgun (WGS) entry which is preliminary data.</text>
</comment>
<evidence type="ECO:0000313" key="14">
    <source>
        <dbReference type="Proteomes" id="UP000541735"/>
    </source>
</evidence>
<dbReference type="Proteomes" id="UP000543005">
    <property type="component" value="Unassembled WGS sequence"/>
</dbReference>
<evidence type="ECO:0000313" key="6">
    <source>
        <dbReference type="EMBL" id="MBC2168126.1"/>
    </source>
</evidence>
<dbReference type="GO" id="GO:0016746">
    <property type="term" value="F:acyltransferase activity"/>
    <property type="evidence" value="ECO:0007669"/>
    <property type="project" value="UniProtKB-KW"/>
</dbReference>
<dbReference type="Proteomes" id="UP000541735">
    <property type="component" value="Unassembled WGS sequence"/>
</dbReference>
<evidence type="ECO:0000313" key="7">
    <source>
        <dbReference type="EMBL" id="MBC2177939.1"/>
    </source>
</evidence>
<evidence type="ECO:0000313" key="16">
    <source>
        <dbReference type="Proteomes" id="UP000548082"/>
    </source>
</evidence>
<evidence type="ECO:0000313" key="3">
    <source>
        <dbReference type="EMBL" id="MBC1331702.1"/>
    </source>
</evidence>
<evidence type="ECO:0000313" key="17">
    <source>
        <dbReference type="Proteomes" id="UP000585696"/>
    </source>
</evidence>
<feature type="transmembrane region" description="Helical" evidence="1">
    <location>
        <begin position="20"/>
        <end position="41"/>
    </location>
</feature>
<dbReference type="InterPro" id="IPR001451">
    <property type="entry name" value="Hexapep"/>
</dbReference>
<gene>
    <name evidence="2" type="ORF">EP57_02175</name>
    <name evidence="3" type="ORF">HB759_07110</name>
    <name evidence="4" type="ORF">HCA55_03670</name>
    <name evidence="5" type="ORF">HCB06_15935</name>
    <name evidence="6" type="ORF">HCB26_16235</name>
    <name evidence="7" type="ORF">HCB27_15020</name>
    <name evidence="8" type="ORF">HCB69_07620</name>
    <name evidence="9" type="ORF">HCC36_04045</name>
</gene>
<dbReference type="EMBL" id="JAAROL010000002">
    <property type="protein sequence ID" value="MBC1331702.1"/>
    <property type="molecule type" value="Genomic_DNA"/>
</dbReference>
<keyword evidence="3" id="KW-0808">Transferase</keyword>
<dbReference type="GeneID" id="58718977"/>
<evidence type="ECO:0000313" key="5">
    <source>
        <dbReference type="EMBL" id="MBC2118123.1"/>
    </source>
</evidence>
<dbReference type="EMBL" id="JNFA01000004">
    <property type="protein sequence ID" value="KGL43700.1"/>
    <property type="molecule type" value="Genomic_DNA"/>
</dbReference>
<name>A0A099WHS6_9LIST</name>
<dbReference type="SUPFAM" id="SSF51161">
    <property type="entry name" value="Trimeric LpxA-like enzymes"/>
    <property type="match status" value="1"/>
</dbReference>
<keyword evidence="10" id="KW-1185">Reference proteome</keyword>
<reference evidence="2 10" key="1">
    <citation type="submission" date="2014-05" db="EMBL/GenBank/DDBJ databases">
        <title>Novel Listeriaceae from food processing environments.</title>
        <authorList>
            <person name="den Bakker H.C."/>
        </authorList>
    </citation>
    <scope>NUCLEOTIDE SEQUENCE [LARGE SCALE GENOMIC DNA]</scope>
    <source>
        <strain evidence="2 10">FSL A5-0281</strain>
    </source>
</reference>
<dbReference type="EMBL" id="JAARZS010000016">
    <property type="protein sequence ID" value="MBC2284241.1"/>
    <property type="molecule type" value="Genomic_DNA"/>
</dbReference>
<dbReference type="RefSeq" id="WP_052167486.1">
    <property type="nucleotide sequence ID" value="NZ_CBCSHQ010000006.1"/>
</dbReference>
<dbReference type="EMBL" id="JAARYD010000008">
    <property type="protein sequence ID" value="MBC2177939.1"/>
    <property type="molecule type" value="Genomic_DNA"/>
</dbReference>
<dbReference type="AlphaFoldDB" id="A0A099WHS6"/>
<dbReference type="OrthoDB" id="9782926at2"/>
<keyword evidence="1" id="KW-0812">Transmembrane</keyword>
<dbReference type="Proteomes" id="UP000029844">
    <property type="component" value="Unassembled WGS sequence"/>
</dbReference>
<dbReference type="EMBL" id="JAARVD010000002">
    <property type="protein sequence ID" value="MBC1795807.1"/>
    <property type="molecule type" value="Genomic_DNA"/>
</dbReference>
<dbReference type="eggNOG" id="COG0110">
    <property type="taxonomic scope" value="Bacteria"/>
</dbReference>
<accession>A0A099WHS6</accession>
<evidence type="ECO:0000256" key="1">
    <source>
        <dbReference type="SAM" id="Phobius"/>
    </source>
</evidence>
<dbReference type="Gene3D" id="2.160.10.10">
    <property type="entry name" value="Hexapeptide repeat proteins"/>
    <property type="match status" value="1"/>
</dbReference>
<sequence length="178" mass="18986">MNKKLDQAGRFLRYSVPIHLINLLTAILPNCTPTVAIRGFLMRPFFKKCGKGFRIASGVIINNPERIEIGDNVYIAHNNWMNGVGGLKIDSNVRIGPMSVIVTSQHTFENGKMTSGYTPAPVRIGSGCWIASKAVITDGVEIGSDSLIAAGAVVTKSFPAQSKIGGVPAKLIGKPGHD</sequence>
<dbReference type="STRING" id="1552123.EP57_02175"/>
<dbReference type="Proteomes" id="UP000529446">
    <property type="component" value="Unassembled WGS sequence"/>
</dbReference>
<dbReference type="Proteomes" id="UP000548082">
    <property type="component" value="Unassembled WGS sequence"/>
</dbReference>
<dbReference type="EMBL" id="JAARZT010000006">
    <property type="protein sequence ID" value="MBC2292395.1"/>
    <property type="molecule type" value="Genomic_DNA"/>
</dbReference>
<protein>
    <submittedName>
        <fullName evidence="3">Acyltransferase</fullName>
    </submittedName>
</protein>
<evidence type="ECO:0000313" key="13">
    <source>
        <dbReference type="Proteomes" id="UP000532866"/>
    </source>
</evidence>
<evidence type="ECO:0000313" key="8">
    <source>
        <dbReference type="EMBL" id="MBC2284241.1"/>
    </source>
</evidence>
<evidence type="ECO:0000313" key="15">
    <source>
        <dbReference type="Proteomes" id="UP000543005"/>
    </source>
</evidence>
<evidence type="ECO:0000313" key="12">
    <source>
        <dbReference type="Proteomes" id="UP000529446"/>
    </source>
</evidence>
<dbReference type="InterPro" id="IPR011004">
    <property type="entry name" value="Trimer_LpxA-like_sf"/>
</dbReference>
<evidence type="ECO:0000313" key="11">
    <source>
        <dbReference type="Proteomes" id="UP000519573"/>
    </source>
</evidence>
<dbReference type="Proteomes" id="UP000532866">
    <property type="component" value="Unassembled WGS sequence"/>
</dbReference>
<keyword evidence="3" id="KW-0012">Acyltransferase</keyword>
<reference evidence="11 12" key="2">
    <citation type="submission" date="2020-03" db="EMBL/GenBank/DDBJ databases">
        <title>Soil Listeria distribution.</title>
        <authorList>
            <person name="Liao J."/>
            <person name="Wiedmann M."/>
        </authorList>
    </citation>
    <scope>NUCLEOTIDE SEQUENCE [LARGE SCALE GENOMIC DNA]</scope>
    <source>
        <strain evidence="9 15">FSL L7-0051</strain>
        <strain evidence="8 17">FSL L7-0054</strain>
        <strain evidence="6 11">FSL L7-0245</strain>
        <strain evidence="7 14">FSL L7-0259</strain>
        <strain evidence="5 12">FSL L7-0360</strain>
        <strain evidence="4 16">FSL L7-0990</strain>
        <strain evidence="3 13">FSL L7-1833</strain>
    </source>
</reference>
<keyword evidence="1" id="KW-1133">Transmembrane helix</keyword>
<evidence type="ECO:0000313" key="4">
    <source>
        <dbReference type="EMBL" id="MBC1795807.1"/>
    </source>
</evidence>
<evidence type="ECO:0000313" key="9">
    <source>
        <dbReference type="EMBL" id="MBC2292395.1"/>
    </source>
</evidence>
<proteinExistence type="predicted"/>
<dbReference type="InterPro" id="IPR051159">
    <property type="entry name" value="Hexapeptide_acetyltransf"/>
</dbReference>
<dbReference type="Pfam" id="PF00132">
    <property type="entry name" value="Hexapep"/>
    <property type="match status" value="1"/>
</dbReference>
<dbReference type="PANTHER" id="PTHR23416">
    <property type="entry name" value="SIALIC ACID SYNTHASE-RELATED"/>
    <property type="match status" value="1"/>
</dbReference>